<comment type="catalytic activity">
    <reaction evidence="1">
        <text>ATP + protein L-histidine = ADP + protein N-phospho-L-histidine.</text>
        <dbReference type="EC" id="2.7.13.3"/>
    </reaction>
</comment>
<dbReference type="RefSeq" id="WP_202824265.1">
    <property type="nucleotide sequence ID" value="NZ_JAEUXJ010000001.1"/>
</dbReference>
<reference evidence="4 5" key="1">
    <citation type="submission" date="2021-01" db="EMBL/GenBank/DDBJ databases">
        <title>Belnapia mucosa sp. nov. and Belnapia arida sp. nov., isolated from the Tabernas Desert (Almeria, Spain).</title>
        <authorList>
            <person name="Molina-Menor E."/>
            <person name="Vidal-Verdu A."/>
            <person name="Calonge A."/>
            <person name="Satari L."/>
            <person name="Pereto Magraner J."/>
            <person name="Porcar Miralles M."/>
        </authorList>
    </citation>
    <scope>NUCLEOTIDE SEQUENCE [LARGE SCALE GENOMIC DNA]</scope>
    <source>
        <strain evidence="4 5">T6</strain>
    </source>
</reference>
<accession>A0ABS1UYN7</accession>
<dbReference type="SMART" id="SM00387">
    <property type="entry name" value="HATPase_c"/>
    <property type="match status" value="1"/>
</dbReference>
<proteinExistence type="predicted"/>
<feature type="domain" description="Histidine kinase/HSP90-like ATPase" evidence="3">
    <location>
        <begin position="14"/>
        <end position="110"/>
    </location>
</feature>
<dbReference type="Proteomes" id="UP000606490">
    <property type="component" value="Unassembled WGS sequence"/>
</dbReference>
<dbReference type="PANTHER" id="PTHR43065:SF23">
    <property type="entry name" value="SENSOR HISTIDINE KINASE PDTAS"/>
    <property type="match status" value="1"/>
</dbReference>
<dbReference type="SUPFAM" id="SSF55874">
    <property type="entry name" value="ATPase domain of HSP90 chaperone/DNA topoisomerase II/histidine kinase"/>
    <property type="match status" value="1"/>
</dbReference>
<keyword evidence="5" id="KW-1185">Reference proteome</keyword>
<evidence type="ECO:0000256" key="1">
    <source>
        <dbReference type="ARBA" id="ARBA00000085"/>
    </source>
</evidence>
<protein>
    <recommendedName>
        <fullName evidence="2">histidine kinase</fullName>
        <ecNumber evidence="2">2.7.13.3</ecNumber>
    </recommendedName>
</protein>
<comment type="caution">
    <text evidence="4">The sequence shown here is derived from an EMBL/GenBank/DDBJ whole genome shotgun (WGS) entry which is preliminary data.</text>
</comment>
<dbReference type="EMBL" id="JAEUXJ010000001">
    <property type="protein sequence ID" value="MBL6454573.1"/>
    <property type="molecule type" value="Genomic_DNA"/>
</dbReference>
<dbReference type="InterPro" id="IPR004358">
    <property type="entry name" value="Sig_transdc_His_kin-like_C"/>
</dbReference>
<gene>
    <name evidence="4" type="ORF">JMJ55_04500</name>
</gene>
<organism evidence="4 5">
    <name type="scientific">Belnapia mucosa</name>
    <dbReference type="NCBI Taxonomy" id="2804532"/>
    <lineage>
        <taxon>Bacteria</taxon>
        <taxon>Pseudomonadati</taxon>
        <taxon>Pseudomonadota</taxon>
        <taxon>Alphaproteobacteria</taxon>
        <taxon>Acetobacterales</taxon>
        <taxon>Roseomonadaceae</taxon>
        <taxon>Belnapia</taxon>
    </lineage>
</organism>
<dbReference type="PANTHER" id="PTHR43065">
    <property type="entry name" value="SENSOR HISTIDINE KINASE"/>
    <property type="match status" value="1"/>
</dbReference>
<sequence length="110" mass="11056">MIPVEVVDAALPTARIVPLGLIVAELVANAAKHGAGRIRVSLDHTSPGEYALSVSDEGIGLPAGYDPGATSGLGMRVISTLVGQLYGRLNFGANGSGPGAKFTVVFPDAG</sequence>
<evidence type="ECO:0000313" key="5">
    <source>
        <dbReference type="Proteomes" id="UP000606490"/>
    </source>
</evidence>
<dbReference type="Gene3D" id="3.30.565.10">
    <property type="entry name" value="Histidine kinase-like ATPase, C-terminal domain"/>
    <property type="match status" value="1"/>
</dbReference>
<dbReference type="EC" id="2.7.13.3" evidence="2"/>
<dbReference type="PRINTS" id="PR00344">
    <property type="entry name" value="BCTRLSENSOR"/>
</dbReference>
<evidence type="ECO:0000256" key="2">
    <source>
        <dbReference type="ARBA" id="ARBA00012438"/>
    </source>
</evidence>
<evidence type="ECO:0000259" key="3">
    <source>
        <dbReference type="SMART" id="SM00387"/>
    </source>
</evidence>
<dbReference type="InterPro" id="IPR003594">
    <property type="entry name" value="HATPase_dom"/>
</dbReference>
<dbReference type="Pfam" id="PF02518">
    <property type="entry name" value="HATPase_c"/>
    <property type="match status" value="1"/>
</dbReference>
<evidence type="ECO:0000313" key="4">
    <source>
        <dbReference type="EMBL" id="MBL6454573.1"/>
    </source>
</evidence>
<name>A0ABS1UYN7_9PROT</name>
<dbReference type="InterPro" id="IPR036890">
    <property type="entry name" value="HATPase_C_sf"/>
</dbReference>